<sequence length="120" mass="13434">MYLVFSVLLLLLMIGALADIITIDPSRAKHLPKLAWIVIVIIIPLVGSILWFTVGREYAAPADRGSFGDPRRWEAPAPVARDTEAELAALEREIEASEKADRIRRLEAELEEKRRTQEGG</sequence>
<feature type="coiled-coil region" evidence="6">
    <location>
        <begin position="80"/>
        <end position="116"/>
    </location>
</feature>
<comment type="caution">
    <text evidence="9">The sequence shown here is derived from an EMBL/GenBank/DDBJ whole genome shotgun (WGS) entry which is preliminary data.</text>
</comment>
<dbReference type="Proteomes" id="UP001501004">
    <property type="component" value="Unassembled WGS sequence"/>
</dbReference>
<evidence type="ECO:0000313" key="9">
    <source>
        <dbReference type="EMBL" id="GAA3750521.1"/>
    </source>
</evidence>
<evidence type="ECO:0000256" key="3">
    <source>
        <dbReference type="ARBA" id="ARBA00022692"/>
    </source>
</evidence>
<keyword evidence="2" id="KW-1003">Cell membrane</keyword>
<dbReference type="InterPro" id="IPR027379">
    <property type="entry name" value="CLS_N"/>
</dbReference>
<evidence type="ECO:0000259" key="8">
    <source>
        <dbReference type="Pfam" id="PF13396"/>
    </source>
</evidence>
<evidence type="ECO:0000256" key="1">
    <source>
        <dbReference type="ARBA" id="ARBA00004651"/>
    </source>
</evidence>
<keyword evidence="6" id="KW-0175">Coiled coil</keyword>
<keyword evidence="10" id="KW-1185">Reference proteome</keyword>
<evidence type="ECO:0000256" key="7">
    <source>
        <dbReference type="SAM" id="Phobius"/>
    </source>
</evidence>
<proteinExistence type="predicted"/>
<protein>
    <submittedName>
        <fullName evidence="9">PLDc N-terminal domain-containing protein</fullName>
    </submittedName>
</protein>
<keyword evidence="4 7" id="KW-1133">Transmembrane helix</keyword>
<evidence type="ECO:0000256" key="6">
    <source>
        <dbReference type="SAM" id="Coils"/>
    </source>
</evidence>
<evidence type="ECO:0000256" key="5">
    <source>
        <dbReference type="ARBA" id="ARBA00023136"/>
    </source>
</evidence>
<dbReference type="Pfam" id="PF13396">
    <property type="entry name" value="PLDc_N"/>
    <property type="match status" value="1"/>
</dbReference>
<comment type="subcellular location">
    <subcellularLocation>
        <location evidence="1">Cell membrane</location>
        <topology evidence="1">Multi-pass membrane protein</topology>
    </subcellularLocation>
</comment>
<evidence type="ECO:0000313" key="10">
    <source>
        <dbReference type="Proteomes" id="UP001501004"/>
    </source>
</evidence>
<evidence type="ECO:0000256" key="4">
    <source>
        <dbReference type="ARBA" id="ARBA00022989"/>
    </source>
</evidence>
<gene>
    <name evidence="9" type="ORF">GCM10022239_27220</name>
</gene>
<evidence type="ECO:0000256" key="2">
    <source>
        <dbReference type="ARBA" id="ARBA00022475"/>
    </source>
</evidence>
<accession>A0ABP7FX10</accession>
<feature type="domain" description="Cardiolipin synthase N-terminal" evidence="8">
    <location>
        <begin position="12"/>
        <end position="56"/>
    </location>
</feature>
<name>A0ABP7FX10_9MICO</name>
<reference evidence="10" key="1">
    <citation type="journal article" date="2019" name="Int. J. Syst. Evol. Microbiol.">
        <title>The Global Catalogue of Microorganisms (GCM) 10K type strain sequencing project: providing services to taxonomists for standard genome sequencing and annotation.</title>
        <authorList>
            <consortium name="The Broad Institute Genomics Platform"/>
            <consortium name="The Broad Institute Genome Sequencing Center for Infectious Disease"/>
            <person name="Wu L."/>
            <person name="Ma J."/>
        </authorList>
    </citation>
    <scope>NUCLEOTIDE SEQUENCE [LARGE SCALE GENOMIC DNA]</scope>
    <source>
        <strain evidence="10">JCM 16949</strain>
    </source>
</reference>
<keyword evidence="5 7" id="KW-0472">Membrane</keyword>
<dbReference type="EMBL" id="BAABAE010000005">
    <property type="protein sequence ID" value="GAA3750521.1"/>
    <property type="molecule type" value="Genomic_DNA"/>
</dbReference>
<organism evidence="9 10">
    <name type="scientific">Leifsonella bigeumensis</name>
    <dbReference type="NCBI Taxonomy" id="433643"/>
    <lineage>
        <taxon>Bacteria</taxon>
        <taxon>Bacillati</taxon>
        <taxon>Actinomycetota</taxon>
        <taxon>Actinomycetes</taxon>
        <taxon>Micrococcales</taxon>
        <taxon>Microbacteriaceae</taxon>
        <taxon>Leifsonella</taxon>
    </lineage>
</organism>
<feature type="transmembrane region" description="Helical" evidence="7">
    <location>
        <begin position="34"/>
        <end position="54"/>
    </location>
</feature>
<dbReference type="RefSeq" id="WP_344757661.1">
    <property type="nucleotide sequence ID" value="NZ_BAABAE010000005.1"/>
</dbReference>
<keyword evidence="3 7" id="KW-0812">Transmembrane</keyword>